<evidence type="ECO:0000256" key="1">
    <source>
        <dbReference type="ARBA" id="ARBA00005005"/>
    </source>
</evidence>
<keyword evidence="8" id="KW-0520">NAD</keyword>
<evidence type="ECO:0000256" key="4">
    <source>
        <dbReference type="ARBA" id="ARBA00012076"/>
    </source>
</evidence>
<protein>
    <recommendedName>
        <fullName evidence="4">enoyl-CoA hydratase</fullName>
        <ecNumber evidence="4">4.2.1.17</ecNumber>
    </recommendedName>
</protein>
<dbReference type="PROSITE" id="PS00067">
    <property type="entry name" value="3HCDH"/>
    <property type="match status" value="1"/>
</dbReference>
<comment type="similarity">
    <text evidence="3">In the N-terminal section; belongs to the enoyl-CoA hydratase/isomerase family.</text>
</comment>
<dbReference type="Pfam" id="PF00378">
    <property type="entry name" value="ECH_1"/>
    <property type="match status" value="1"/>
</dbReference>
<dbReference type="PANTHER" id="PTHR43612">
    <property type="entry name" value="TRIFUNCTIONAL ENZYME SUBUNIT ALPHA"/>
    <property type="match status" value="1"/>
</dbReference>
<evidence type="ECO:0000259" key="13">
    <source>
        <dbReference type="Pfam" id="PF00725"/>
    </source>
</evidence>
<dbReference type="GO" id="GO:0070403">
    <property type="term" value="F:NAD+ binding"/>
    <property type="evidence" value="ECO:0007669"/>
    <property type="project" value="InterPro"/>
</dbReference>
<dbReference type="Gene3D" id="3.90.226.10">
    <property type="entry name" value="2-enoyl-CoA Hydratase, Chain A, domain 1"/>
    <property type="match status" value="1"/>
</dbReference>
<evidence type="ECO:0000256" key="7">
    <source>
        <dbReference type="ARBA" id="ARBA00023002"/>
    </source>
</evidence>
<dbReference type="Gene3D" id="1.10.1040.50">
    <property type="match status" value="1"/>
</dbReference>
<evidence type="ECO:0000256" key="3">
    <source>
        <dbReference type="ARBA" id="ARBA00008750"/>
    </source>
</evidence>
<dbReference type="AlphaFoldDB" id="A0A517MPH7"/>
<dbReference type="InterPro" id="IPR036291">
    <property type="entry name" value="NAD(P)-bd_dom_sf"/>
</dbReference>
<evidence type="ECO:0000256" key="8">
    <source>
        <dbReference type="ARBA" id="ARBA00023027"/>
    </source>
</evidence>
<evidence type="ECO:0000256" key="2">
    <source>
        <dbReference type="ARBA" id="ARBA00007005"/>
    </source>
</evidence>
<name>A0A517MPH7_9BACT</name>
<dbReference type="RefSeq" id="WP_145056664.1">
    <property type="nucleotide sequence ID" value="NZ_CP036263.1"/>
</dbReference>
<proteinExistence type="inferred from homology"/>
<dbReference type="Gene3D" id="3.40.50.720">
    <property type="entry name" value="NAD(P)-binding Rossmann-like Domain"/>
    <property type="match status" value="1"/>
</dbReference>
<evidence type="ECO:0000259" key="14">
    <source>
        <dbReference type="Pfam" id="PF02737"/>
    </source>
</evidence>
<keyword evidence="5" id="KW-0276">Fatty acid metabolism</keyword>
<evidence type="ECO:0000256" key="12">
    <source>
        <dbReference type="ARBA" id="ARBA00049556"/>
    </source>
</evidence>
<dbReference type="SUPFAM" id="SSF48179">
    <property type="entry name" value="6-phosphogluconate dehydrogenase C-terminal domain-like"/>
    <property type="match status" value="2"/>
</dbReference>
<comment type="catalytic activity">
    <reaction evidence="12">
        <text>a (3S)-3-hydroxyacyl-CoA + NAD(+) = a 3-oxoacyl-CoA + NADH + H(+)</text>
        <dbReference type="Rhea" id="RHEA:22432"/>
        <dbReference type="ChEBI" id="CHEBI:15378"/>
        <dbReference type="ChEBI" id="CHEBI:57318"/>
        <dbReference type="ChEBI" id="CHEBI:57540"/>
        <dbReference type="ChEBI" id="CHEBI:57945"/>
        <dbReference type="ChEBI" id="CHEBI:90726"/>
        <dbReference type="EC" id="1.1.1.35"/>
    </reaction>
</comment>
<feature type="domain" description="3-hydroxyacyl-CoA dehydrogenase C-terminal" evidence="13">
    <location>
        <begin position="520"/>
        <end position="613"/>
    </location>
</feature>
<evidence type="ECO:0000256" key="9">
    <source>
        <dbReference type="ARBA" id="ARBA00023098"/>
    </source>
</evidence>
<dbReference type="InterPro" id="IPR006176">
    <property type="entry name" value="3-OHacyl-CoA_DH_NAD-bd"/>
</dbReference>
<dbReference type="Pfam" id="PF00725">
    <property type="entry name" value="3HCDH"/>
    <property type="match status" value="2"/>
</dbReference>
<comment type="similarity">
    <text evidence="2">In the central section; belongs to the 3-hydroxyacyl-CoA dehydrogenase family.</text>
</comment>
<dbReference type="GO" id="GO:0016509">
    <property type="term" value="F:long-chain (3S)-3-hydroxyacyl-CoA dehydrogenase (NAD+) activity"/>
    <property type="evidence" value="ECO:0007669"/>
    <property type="project" value="TreeGrafter"/>
</dbReference>
<evidence type="ECO:0000256" key="5">
    <source>
        <dbReference type="ARBA" id="ARBA00022832"/>
    </source>
</evidence>
<dbReference type="PANTHER" id="PTHR43612:SF3">
    <property type="entry name" value="TRIFUNCTIONAL ENZYME SUBUNIT ALPHA, MITOCHONDRIAL"/>
    <property type="match status" value="1"/>
</dbReference>
<dbReference type="SUPFAM" id="SSF52096">
    <property type="entry name" value="ClpP/crotonase"/>
    <property type="match status" value="1"/>
</dbReference>
<keyword evidence="9" id="KW-0443">Lipid metabolism</keyword>
<organism evidence="15 16">
    <name type="scientific">Adhaeretor mobilis</name>
    <dbReference type="NCBI Taxonomy" id="1930276"/>
    <lineage>
        <taxon>Bacteria</taxon>
        <taxon>Pseudomonadati</taxon>
        <taxon>Planctomycetota</taxon>
        <taxon>Planctomycetia</taxon>
        <taxon>Pirellulales</taxon>
        <taxon>Lacipirellulaceae</taxon>
        <taxon>Adhaeretor</taxon>
    </lineage>
</organism>
<evidence type="ECO:0000256" key="6">
    <source>
        <dbReference type="ARBA" id="ARBA00022963"/>
    </source>
</evidence>
<dbReference type="InterPro" id="IPR008927">
    <property type="entry name" value="6-PGluconate_DH-like_C_sf"/>
</dbReference>
<dbReference type="InterPro" id="IPR001753">
    <property type="entry name" value="Enoyl-CoA_hydra/iso"/>
</dbReference>
<evidence type="ECO:0000256" key="10">
    <source>
        <dbReference type="ARBA" id="ARBA00023239"/>
    </source>
</evidence>
<dbReference type="InterPro" id="IPR029045">
    <property type="entry name" value="ClpP/crotonase-like_dom_sf"/>
</dbReference>
<dbReference type="InterPro" id="IPR050136">
    <property type="entry name" value="FA_oxidation_alpha_subunit"/>
</dbReference>
<dbReference type="OrthoDB" id="9771883at2"/>
<evidence type="ECO:0000256" key="11">
    <source>
        <dbReference type="ARBA" id="ARBA00023268"/>
    </source>
</evidence>
<evidence type="ECO:0000313" key="15">
    <source>
        <dbReference type="EMBL" id="QDS96779.1"/>
    </source>
</evidence>
<keyword evidence="11" id="KW-0511">Multifunctional enzyme</keyword>
<dbReference type="GO" id="GO:0004300">
    <property type="term" value="F:enoyl-CoA hydratase activity"/>
    <property type="evidence" value="ECO:0007669"/>
    <property type="project" value="UniProtKB-EC"/>
</dbReference>
<accession>A0A517MPH7</accession>
<keyword evidence="7" id="KW-0560">Oxidoreductase</keyword>
<dbReference type="UniPathway" id="UPA00659"/>
<dbReference type="SUPFAM" id="SSF51735">
    <property type="entry name" value="NAD(P)-binding Rossmann-fold domains"/>
    <property type="match status" value="1"/>
</dbReference>
<dbReference type="Pfam" id="PF02737">
    <property type="entry name" value="3HCDH_N"/>
    <property type="match status" value="1"/>
</dbReference>
<gene>
    <name evidence="15" type="primary">fadB</name>
    <name evidence="15" type="ORF">HG15A2_00370</name>
</gene>
<reference evidence="15 16" key="1">
    <citation type="submission" date="2019-02" db="EMBL/GenBank/DDBJ databases">
        <title>Deep-cultivation of Planctomycetes and their phenomic and genomic characterization uncovers novel biology.</title>
        <authorList>
            <person name="Wiegand S."/>
            <person name="Jogler M."/>
            <person name="Boedeker C."/>
            <person name="Pinto D."/>
            <person name="Vollmers J."/>
            <person name="Rivas-Marin E."/>
            <person name="Kohn T."/>
            <person name="Peeters S.H."/>
            <person name="Heuer A."/>
            <person name="Rast P."/>
            <person name="Oberbeckmann S."/>
            <person name="Bunk B."/>
            <person name="Jeske O."/>
            <person name="Meyerdierks A."/>
            <person name="Storesund J.E."/>
            <person name="Kallscheuer N."/>
            <person name="Luecker S."/>
            <person name="Lage O.M."/>
            <person name="Pohl T."/>
            <person name="Merkel B.J."/>
            <person name="Hornburger P."/>
            <person name="Mueller R.-W."/>
            <person name="Bruemmer F."/>
            <person name="Labrenz M."/>
            <person name="Spormann A.M."/>
            <person name="Op den Camp H."/>
            <person name="Overmann J."/>
            <person name="Amann R."/>
            <person name="Jetten M.S.M."/>
            <person name="Mascher T."/>
            <person name="Medema M.H."/>
            <person name="Devos D.P."/>
            <person name="Kaster A.-K."/>
            <person name="Ovreas L."/>
            <person name="Rohde M."/>
            <person name="Galperin M.Y."/>
            <person name="Jogler C."/>
        </authorList>
    </citation>
    <scope>NUCLEOTIDE SEQUENCE [LARGE SCALE GENOMIC DNA]</scope>
    <source>
        <strain evidence="15 16">HG15A2</strain>
    </source>
</reference>
<dbReference type="GO" id="GO:0006635">
    <property type="term" value="P:fatty acid beta-oxidation"/>
    <property type="evidence" value="ECO:0007669"/>
    <property type="project" value="UniProtKB-UniPathway"/>
</dbReference>
<comment type="pathway">
    <text evidence="1">Lipid metabolism; fatty acid beta-oxidation.</text>
</comment>
<sequence>MSDSSLLSLAIRNEEFGDVAVLTLNDPNKGANVLSQSVLVDFEKHLDDLEDRDGIVGLVIRSTKPGNFIAGADLKEFVADIDLPAEEVVKVAQRGQQLFGRLAKVPFVTIAAIDGVCLGGGAELAIWCDRRIMMDNAQTSFAFPEVKLGLFPGWGGTARTPRIVGLANAVELVTSGEGIDAKAAQAMGLAQDVVQVSPHRPDAEKDETSHEEPLLEAALRMVCHEAEHKDYLKDRDCWAAPISSEEGGISDTELGFLGATASAYIQQQTKGNYPAPLAALEVMLGAAGVDVEQACQMEAEGFTEVFGSPVNRALLNVFFLRDANKKQAGTDAEPAKINSAAVVGAGIMGQGIAAASVKRGLPTALGDISAEAVGRGVQGVLTEVSYNKQIKGPDVAKALEYTPLINGTLSDGEIANADIVIEAIYENQEAKQELYARLEPHLSESTLLCTNTSTIPVTSLAESLERPENFCGLHFFNPVRRMPLVEVIRGEKTSDQTIATAVAYSKKLGKSPVVVSDGPGFLVNRVLLPYMNEALLLLEEGASIKAVDRAAKSFGMPMGPIELYDTVGLDVAIHAGGVMHAAFPDRIEPSSILPAMVEAGRKGKKNGQGFFDYPKSKKGRPVPSDEANAIIAKHVTASKEFKSKELTERLMLPMLLEATRVLEDGVAHSVADVDLALIFGIGFPPFRGGLFFWADHVGAAKILEQLGEYQELGKRYEPTDFLKKTAEGDGKFYPH</sequence>
<dbReference type="KEGG" id="amob:HG15A2_00370"/>
<dbReference type="InterPro" id="IPR006180">
    <property type="entry name" value="3-OHacyl-CoA_DH_CS"/>
</dbReference>
<dbReference type="CDD" id="cd06558">
    <property type="entry name" value="crotonase-like"/>
    <property type="match status" value="1"/>
</dbReference>
<dbReference type="EC" id="4.2.1.17" evidence="4"/>
<dbReference type="FunFam" id="3.40.50.720:FF:000009">
    <property type="entry name" value="Fatty oxidation complex, alpha subunit"/>
    <property type="match status" value="1"/>
</dbReference>
<feature type="domain" description="3-hydroxyacyl-CoA dehydrogenase NAD binding" evidence="14">
    <location>
        <begin position="340"/>
        <end position="517"/>
    </location>
</feature>
<dbReference type="Proteomes" id="UP000319852">
    <property type="component" value="Chromosome"/>
</dbReference>
<evidence type="ECO:0000313" key="16">
    <source>
        <dbReference type="Proteomes" id="UP000319852"/>
    </source>
</evidence>
<feature type="domain" description="3-hydroxyacyl-CoA dehydrogenase C-terminal" evidence="13">
    <location>
        <begin position="647"/>
        <end position="726"/>
    </location>
</feature>
<keyword evidence="10" id="KW-0456">Lyase</keyword>
<keyword evidence="16" id="KW-1185">Reference proteome</keyword>
<dbReference type="InterPro" id="IPR006108">
    <property type="entry name" value="3HC_DH_C"/>
</dbReference>
<keyword evidence="6" id="KW-0442">Lipid degradation</keyword>
<dbReference type="EMBL" id="CP036263">
    <property type="protein sequence ID" value="QDS96779.1"/>
    <property type="molecule type" value="Genomic_DNA"/>
</dbReference>